<name>A0A285BXV1_9PROT</name>
<dbReference type="EMBL" id="LT907782">
    <property type="protein sequence ID" value="SNX59718.1"/>
    <property type="molecule type" value="Genomic_DNA"/>
</dbReference>
<dbReference type="RefSeq" id="WP_096292432.1">
    <property type="nucleotide sequence ID" value="NZ_LT907782.1"/>
</dbReference>
<dbReference type="AlphaFoldDB" id="A0A285BXV1"/>
<gene>
    <name evidence="1" type="ORF">SAMN06296273_1155</name>
</gene>
<reference evidence="1 2" key="1">
    <citation type="submission" date="2017-08" db="EMBL/GenBank/DDBJ databases">
        <authorList>
            <person name="de Groot N.N."/>
        </authorList>
    </citation>
    <scope>NUCLEOTIDE SEQUENCE [LARGE SCALE GENOMIC DNA]</scope>
    <source>
        <strain evidence="1 2">Nm15</strain>
    </source>
</reference>
<evidence type="ECO:0000313" key="1">
    <source>
        <dbReference type="EMBL" id="SNX59718.1"/>
    </source>
</evidence>
<proteinExistence type="predicted"/>
<accession>A0A285BXV1</accession>
<organism evidence="1 2">
    <name type="scientific">Nitrosomonas ureae</name>
    <dbReference type="NCBI Taxonomy" id="44577"/>
    <lineage>
        <taxon>Bacteria</taxon>
        <taxon>Pseudomonadati</taxon>
        <taxon>Pseudomonadota</taxon>
        <taxon>Betaproteobacteria</taxon>
        <taxon>Nitrosomonadales</taxon>
        <taxon>Nitrosomonadaceae</taxon>
        <taxon>Nitrosomonas</taxon>
    </lineage>
</organism>
<protein>
    <submittedName>
        <fullName evidence="1">Uncharacterized protein</fullName>
    </submittedName>
</protein>
<dbReference type="Proteomes" id="UP000242498">
    <property type="component" value="Chromosome I"/>
</dbReference>
<evidence type="ECO:0000313" key="2">
    <source>
        <dbReference type="Proteomes" id="UP000242498"/>
    </source>
</evidence>
<sequence length="124" mass="14141">MSEEIIKDLDKRVTKIEGQMESCELMHKDMQERASRSDSALDQNTKASVEQTKAMTELTAAVFALAEKVEKDHDPIVKRSKTFQTWWDRAVDWWEITGTMWKIVVVSILSLAGLVTALKTLGVW</sequence>